<evidence type="ECO:0000313" key="4">
    <source>
        <dbReference type="Proteomes" id="UP001366503"/>
    </source>
</evidence>
<accession>A0ABU8KDE3</accession>
<dbReference type="InterPro" id="IPR014440">
    <property type="entry name" value="HCCAis_GSTk"/>
</dbReference>
<evidence type="ECO:0000313" key="3">
    <source>
        <dbReference type="EMBL" id="MEI9403470.1"/>
    </source>
</evidence>
<dbReference type="EC" id="5.99.1.4" evidence="1"/>
<dbReference type="PANTHER" id="PTHR42943">
    <property type="entry name" value="GLUTATHIONE S-TRANSFERASE KAPPA"/>
    <property type="match status" value="1"/>
</dbReference>
<dbReference type="EMBL" id="JAPYKO010000009">
    <property type="protein sequence ID" value="MEI9403470.1"/>
    <property type="molecule type" value="Genomic_DNA"/>
</dbReference>
<keyword evidence="4" id="KW-1185">Reference proteome</keyword>
<keyword evidence="1 3" id="KW-0413">Isomerase</keyword>
<comment type="caution">
    <text evidence="3">The sequence shown here is derived from an EMBL/GenBank/DDBJ whole genome shotgun (WGS) entry which is preliminary data.</text>
</comment>
<comment type="catalytic activity">
    <reaction evidence="1">
        <text>2-hydroxychromene-2-carboxylate = (3E)-4-(2-hydroxyphenyl)-2-oxobut-3-enoate</text>
        <dbReference type="Rhea" id="RHEA:27401"/>
        <dbReference type="ChEBI" id="CHEBI:59350"/>
        <dbReference type="ChEBI" id="CHEBI:59353"/>
        <dbReference type="EC" id="5.99.1.4"/>
    </reaction>
</comment>
<reference evidence="3 4" key="1">
    <citation type="submission" date="2022-12" db="EMBL/GenBank/DDBJ databases">
        <authorList>
            <person name="Muema E."/>
        </authorList>
    </citation>
    <scope>NUCLEOTIDE SEQUENCE [LARGE SCALE GENOMIC DNA]</scope>
    <source>
        <strain evidence="4">1330</strain>
    </source>
</reference>
<dbReference type="RefSeq" id="WP_337093854.1">
    <property type="nucleotide sequence ID" value="NZ_JAPYKO010000009.1"/>
</dbReference>
<dbReference type="GO" id="GO:0016853">
    <property type="term" value="F:isomerase activity"/>
    <property type="evidence" value="ECO:0007669"/>
    <property type="project" value="UniProtKB-KW"/>
</dbReference>
<dbReference type="Gene3D" id="3.40.30.10">
    <property type="entry name" value="Glutaredoxin"/>
    <property type="match status" value="1"/>
</dbReference>
<dbReference type="PIRSF" id="PIRSF006386">
    <property type="entry name" value="HCCAis_GSTk"/>
    <property type="match status" value="1"/>
</dbReference>
<protein>
    <recommendedName>
        <fullName evidence="1">2-hydroxychromene-2-carboxylate isomerase</fullName>
        <ecNumber evidence="1">5.99.1.4</ecNumber>
    </recommendedName>
</protein>
<dbReference type="Proteomes" id="UP001366503">
    <property type="component" value="Unassembled WGS sequence"/>
</dbReference>
<evidence type="ECO:0000259" key="2">
    <source>
        <dbReference type="Pfam" id="PF01323"/>
    </source>
</evidence>
<dbReference type="SUPFAM" id="SSF52833">
    <property type="entry name" value="Thioredoxin-like"/>
    <property type="match status" value="1"/>
</dbReference>
<proteinExistence type="inferred from homology"/>
<sequence length="235" mass="26406">MGDHFGLTGLISSRRRARSECRLREAVEVKQLDFFYFFGSGYSYLSVMRIGAMAKQSGVAVRWRPFNVRTVMAENNVALRTQTAKVKYMWRDVERRAATHGVPYVGPPTWPTDPNLLANRTAMVAAEEGWCEAYTVASFRAWYLEGMALGDRGHLEHVLPPLGQDVDDVIAKADEPSAHERLEAETDAARNYGIFGAPAFVVEGETFWGDDRLEEALAWAIGRHKLQTSLYYPAV</sequence>
<name>A0ABU8KDE3_9HYPH</name>
<organism evidence="3 4">
    <name type="scientific">Mesorhizobium argentiipisi</name>
    <dbReference type="NCBI Taxonomy" id="3015175"/>
    <lineage>
        <taxon>Bacteria</taxon>
        <taxon>Pseudomonadati</taxon>
        <taxon>Pseudomonadota</taxon>
        <taxon>Alphaproteobacteria</taxon>
        <taxon>Hyphomicrobiales</taxon>
        <taxon>Phyllobacteriaceae</taxon>
        <taxon>Mesorhizobium</taxon>
    </lineage>
</organism>
<dbReference type="Pfam" id="PF01323">
    <property type="entry name" value="DSBA"/>
    <property type="match status" value="1"/>
</dbReference>
<evidence type="ECO:0000256" key="1">
    <source>
        <dbReference type="PIRNR" id="PIRNR006386"/>
    </source>
</evidence>
<feature type="domain" description="DSBA-like thioredoxin" evidence="2">
    <location>
        <begin position="31"/>
        <end position="215"/>
    </location>
</feature>
<dbReference type="InterPro" id="IPR051924">
    <property type="entry name" value="GST_Kappa/NadH"/>
</dbReference>
<dbReference type="InterPro" id="IPR036249">
    <property type="entry name" value="Thioredoxin-like_sf"/>
</dbReference>
<dbReference type="InterPro" id="IPR044087">
    <property type="entry name" value="NahD-like"/>
</dbReference>
<gene>
    <name evidence="3" type="ORF">O7A05_15020</name>
</gene>
<dbReference type="InterPro" id="IPR001853">
    <property type="entry name" value="DSBA-like_thioredoxin_dom"/>
</dbReference>
<dbReference type="PANTHER" id="PTHR42943:SF2">
    <property type="entry name" value="GLUTATHIONE S-TRANSFERASE KAPPA 1"/>
    <property type="match status" value="1"/>
</dbReference>
<dbReference type="CDD" id="cd03022">
    <property type="entry name" value="DsbA_HCCA_Iso"/>
    <property type="match status" value="1"/>
</dbReference>
<comment type="similarity">
    <text evidence="1">Belongs to the GST superfamily. NadH family.</text>
</comment>